<protein>
    <submittedName>
        <fullName evidence="1">Flagellar hook-associated protein FlgL</fullName>
    </submittedName>
</protein>
<comment type="caution">
    <text evidence="1">The sequence shown here is derived from an EMBL/GenBank/DDBJ whole genome shotgun (WGS) entry which is preliminary data.</text>
</comment>
<organism evidence="1 2">
    <name type="scientific">Saccharibacter floricola DSM 15669</name>
    <dbReference type="NCBI Taxonomy" id="1123227"/>
    <lineage>
        <taxon>Bacteria</taxon>
        <taxon>Pseudomonadati</taxon>
        <taxon>Pseudomonadota</taxon>
        <taxon>Alphaproteobacteria</taxon>
        <taxon>Acetobacterales</taxon>
        <taxon>Acetobacteraceae</taxon>
        <taxon>Saccharibacter</taxon>
    </lineage>
</organism>
<keyword evidence="1" id="KW-0969">Cilium</keyword>
<keyword evidence="1" id="KW-0282">Flagellum</keyword>
<dbReference type="EMBL" id="BAQD01000007">
    <property type="protein sequence ID" value="GBQ05892.1"/>
    <property type="molecule type" value="Genomic_DNA"/>
</dbReference>
<dbReference type="RefSeq" id="WP_018980910.1">
    <property type="nucleotide sequence ID" value="NZ_BAQD01000007.1"/>
</dbReference>
<keyword evidence="2" id="KW-1185">Reference proteome</keyword>
<evidence type="ECO:0000313" key="1">
    <source>
        <dbReference type="EMBL" id="GBQ05892.1"/>
    </source>
</evidence>
<evidence type="ECO:0000313" key="2">
    <source>
        <dbReference type="Proteomes" id="UP001062901"/>
    </source>
</evidence>
<accession>A0ABQ0NXK1</accession>
<dbReference type="Proteomes" id="UP001062901">
    <property type="component" value="Unassembled WGS sequence"/>
</dbReference>
<sequence>MSLSVGQYGASGMSQILSDGIQQIRDQQQLNSWQATQGTISSSIAGLGDNRGATLALSPKLAQLADYQTNMSSVQSRLSISSKAIEQVTNIAQSFSSQMLGLQSTLGSKAQPLDATISNANSSLSTIGNILNTSDGMGYIFSGTAENEPTVPSPNQLSDSPLAKSISKIVSGLSGNNVDDIFKQATAAAADNSNSMSVFSPSISTSAENATAMRRQVVTGPTSASTSANGVVATEGGQASDTSTGSPIRDMMRDMMIVSSMKGMSSTTPGFTELAKKLQASFTDSSSRLIDMNTSIGVEQNNIKSQQKTFTSVQTSLQTQMSTNVDADMAVVATQASDLSTRLKASYSLIAKTKGMTLADYM</sequence>
<dbReference type="Gene3D" id="1.20.1330.10">
    <property type="entry name" value="f41 fragment of flagellin, N-terminal domain"/>
    <property type="match status" value="1"/>
</dbReference>
<reference evidence="1" key="1">
    <citation type="submission" date="2013-04" db="EMBL/GenBank/DDBJ databases">
        <title>The genome sequencing project of 58 acetic acid bacteria.</title>
        <authorList>
            <person name="Okamoto-Kainuma A."/>
            <person name="Ishikawa M."/>
            <person name="Umino S."/>
            <person name="Koizumi Y."/>
            <person name="Shiwa Y."/>
            <person name="Yoshikawa H."/>
            <person name="Matsutani M."/>
            <person name="Matsushita K."/>
        </authorList>
    </citation>
    <scope>NUCLEOTIDE SEQUENCE</scope>
    <source>
        <strain evidence="1">DSM 15669</strain>
    </source>
</reference>
<keyword evidence="1" id="KW-0966">Cell projection</keyword>
<name>A0ABQ0NXK1_9PROT</name>
<dbReference type="SUPFAM" id="SSF64518">
    <property type="entry name" value="Phase 1 flagellin"/>
    <property type="match status" value="1"/>
</dbReference>
<proteinExistence type="predicted"/>
<gene>
    <name evidence="1" type="ORF">AA15669_0686</name>
</gene>